<name>A0ABN3Y166_9ACTN</name>
<organism evidence="8 9">
    <name type="scientific">Streptosporangium longisporum</name>
    <dbReference type="NCBI Taxonomy" id="46187"/>
    <lineage>
        <taxon>Bacteria</taxon>
        <taxon>Bacillati</taxon>
        <taxon>Actinomycetota</taxon>
        <taxon>Actinomycetes</taxon>
        <taxon>Streptosporangiales</taxon>
        <taxon>Streptosporangiaceae</taxon>
        <taxon>Streptosporangium</taxon>
    </lineage>
</organism>
<dbReference type="InterPro" id="IPR042104">
    <property type="entry name" value="PKS_dehydratase_sf"/>
</dbReference>
<dbReference type="Pfam" id="PF08659">
    <property type="entry name" value="KR"/>
    <property type="match status" value="1"/>
</dbReference>
<evidence type="ECO:0000259" key="6">
    <source>
        <dbReference type="PROSITE" id="PS50075"/>
    </source>
</evidence>
<dbReference type="Pfam" id="PF14765">
    <property type="entry name" value="PS-DH"/>
    <property type="match status" value="1"/>
</dbReference>
<dbReference type="CDD" id="cd08956">
    <property type="entry name" value="KR_3_FAS_SDR_x"/>
    <property type="match status" value="1"/>
</dbReference>
<dbReference type="Pfam" id="PF00550">
    <property type="entry name" value="PP-binding"/>
    <property type="match status" value="1"/>
</dbReference>
<feature type="domain" description="Carrier" evidence="6">
    <location>
        <begin position="626"/>
        <end position="701"/>
    </location>
</feature>
<reference evidence="8 9" key="1">
    <citation type="journal article" date="2019" name="Int. J. Syst. Evol. Microbiol.">
        <title>The Global Catalogue of Microorganisms (GCM) 10K type strain sequencing project: providing services to taxonomists for standard genome sequencing and annotation.</title>
        <authorList>
            <consortium name="The Broad Institute Genomics Platform"/>
            <consortium name="The Broad Institute Genome Sequencing Center for Infectious Disease"/>
            <person name="Wu L."/>
            <person name="Ma J."/>
        </authorList>
    </citation>
    <scope>NUCLEOTIDE SEQUENCE [LARGE SCALE GENOMIC DNA]</scope>
    <source>
        <strain evidence="8 9">JCM 3106</strain>
    </source>
</reference>
<dbReference type="Pfam" id="PF22953">
    <property type="entry name" value="SpnB_Rossmann"/>
    <property type="match status" value="1"/>
</dbReference>
<dbReference type="InterPro" id="IPR036291">
    <property type="entry name" value="NAD(P)-bd_dom_sf"/>
</dbReference>
<feature type="region of interest" description="N-terminal hotdog fold" evidence="4">
    <location>
        <begin position="1"/>
        <end position="51"/>
    </location>
</feature>
<keyword evidence="9" id="KW-1185">Reference proteome</keyword>
<dbReference type="Gene3D" id="3.40.50.720">
    <property type="entry name" value="NAD(P)-binding Rossmann-like Domain"/>
    <property type="match status" value="1"/>
</dbReference>
<dbReference type="InterPro" id="IPR006162">
    <property type="entry name" value="Ppantetheine_attach_site"/>
</dbReference>
<evidence type="ECO:0000313" key="9">
    <source>
        <dbReference type="Proteomes" id="UP001499930"/>
    </source>
</evidence>
<evidence type="ECO:0000256" key="1">
    <source>
        <dbReference type="ARBA" id="ARBA00022450"/>
    </source>
</evidence>
<feature type="region of interest" description="Disordered" evidence="5">
    <location>
        <begin position="1"/>
        <end position="32"/>
    </location>
</feature>
<dbReference type="SUPFAM" id="SSF51735">
    <property type="entry name" value="NAD(P)-binding Rossmann-fold domains"/>
    <property type="match status" value="2"/>
</dbReference>
<dbReference type="EMBL" id="BAAAWD010000010">
    <property type="protein sequence ID" value="GAA3013281.1"/>
    <property type="molecule type" value="Genomic_DNA"/>
</dbReference>
<evidence type="ECO:0000313" key="8">
    <source>
        <dbReference type="EMBL" id="GAA3013281.1"/>
    </source>
</evidence>
<dbReference type="InterPro" id="IPR049900">
    <property type="entry name" value="PKS_mFAS_DH"/>
</dbReference>
<dbReference type="SMART" id="SM01294">
    <property type="entry name" value="PKS_PP_betabranch"/>
    <property type="match status" value="1"/>
</dbReference>
<dbReference type="Gene3D" id="3.10.129.110">
    <property type="entry name" value="Polyketide synthase dehydratase"/>
    <property type="match status" value="1"/>
</dbReference>
<proteinExistence type="predicted"/>
<dbReference type="InterPro" id="IPR020806">
    <property type="entry name" value="PKS_PP-bd"/>
</dbReference>
<dbReference type="InterPro" id="IPR057326">
    <property type="entry name" value="KR_dom"/>
</dbReference>
<dbReference type="InterPro" id="IPR009081">
    <property type="entry name" value="PP-bd_ACP"/>
</dbReference>
<dbReference type="InterPro" id="IPR036736">
    <property type="entry name" value="ACP-like_sf"/>
</dbReference>
<dbReference type="InterPro" id="IPR050091">
    <property type="entry name" value="PKS_NRPS_Biosynth_Enz"/>
</dbReference>
<protein>
    <recommendedName>
        <fullName evidence="10">Carrier domain-containing protein</fullName>
    </recommendedName>
</protein>
<evidence type="ECO:0000256" key="4">
    <source>
        <dbReference type="PROSITE-ProRule" id="PRU01363"/>
    </source>
</evidence>
<keyword evidence="3" id="KW-0808">Transferase</keyword>
<feature type="region of interest" description="C-terminal hotdog fold" evidence="4">
    <location>
        <begin position="66"/>
        <end position="199"/>
    </location>
</feature>
<dbReference type="PANTHER" id="PTHR43775:SF51">
    <property type="entry name" value="INACTIVE PHENOLPHTHIOCEROL SYNTHESIS POLYKETIDE SYNTHASE TYPE I PKS1-RELATED"/>
    <property type="match status" value="1"/>
</dbReference>
<evidence type="ECO:0000259" key="7">
    <source>
        <dbReference type="PROSITE" id="PS52019"/>
    </source>
</evidence>
<dbReference type="InterPro" id="IPR049551">
    <property type="entry name" value="PKS_DH_C"/>
</dbReference>
<comment type="caution">
    <text evidence="8">The sequence shown here is derived from an EMBL/GenBank/DDBJ whole genome shotgun (WGS) entry which is preliminary data.</text>
</comment>
<keyword evidence="1" id="KW-0596">Phosphopantetheine</keyword>
<dbReference type="PANTHER" id="PTHR43775">
    <property type="entry name" value="FATTY ACID SYNTHASE"/>
    <property type="match status" value="1"/>
</dbReference>
<evidence type="ECO:0000256" key="2">
    <source>
        <dbReference type="ARBA" id="ARBA00022553"/>
    </source>
</evidence>
<dbReference type="SMART" id="SM00822">
    <property type="entry name" value="PKS_KR"/>
    <property type="match status" value="1"/>
</dbReference>
<dbReference type="SMART" id="SM00823">
    <property type="entry name" value="PKS_PP"/>
    <property type="match status" value="1"/>
</dbReference>
<dbReference type="Gene3D" id="1.10.1200.10">
    <property type="entry name" value="ACP-like"/>
    <property type="match status" value="1"/>
</dbReference>
<evidence type="ECO:0000256" key="3">
    <source>
        <dbReference type="ARBA" id="ARBA00022679"/>
    </source>
</evidence>
<accession>A0ABN3Y166</accession>
<dbReference type="InterPro" id="IPR020807">
    <property type="entry name" value="PKS_DH"/>
</dbReference>
<dbReference type="PROSITE" id="PS52019">
    <property type="entry name" value="PKS_MFAS_DH"/>
    <property type="match status" value="1"/>
</dbReference>
<dbReference type="InterPro" id="IPR013968">
    <property type="entry name" value="PKS_KR"/>
</dbReference>
<evidence type="ECO:0000256" key="5">
    <source>
        <dbReference type="SAM" id="MobiDB-lite"/>
    </source>
</evidence>
<dbReference type="PROSITE" id="PS00012">
    <property type="entry name" value="PHOSPHOPANTETHEINE"/>
    <property type="match status" value="1"/>
</dbReference>
<dbReference type="SMART" id="SM00826">
    <property type="entry name" value="PKS_DH"/>
    <property type="match status" value="1"/>
</dbReference>
<sequence>MIPDRGTRQVQLTVNGRDDHGRRSLAVHSRADGEPWVRHATGTLAPADPEDPEDIAERFEWPPSGAEPADVDELYDDLAVAGLDYGPSFQGLRSVWRHGDGLWAEVTLPGELDATGFGIHPAALDACLHALMLNRRETAELPFSWGGVRLHAAGATSLRVRITENDDGDVLMFVTDGTGRPVLTARSLRLRPLSATEIEGTAPRDSLFRVEWTPVTGEGEIVTAVKRIVRRSGDVPSAVREATREALEAVQEWLADERSASSRLTVVTSGAVSVGDGGDADPVAAAVWGLVRSAQAEHPGLFTLVDVAEGADLPALLPSDEPQLAVRGRTLHAPRLVRADGPARDAVWDADDTVLITGGTGALGGLVARHLVEAHAVRRLVLVSRSGGRVPGAAELVADLTARGADVTVAACDVGDRTAVRELLDGLDGPVTAVVHTAGAVDDGLVEQMTPERIDLVLRPKADAAWHLHELTRDRPLRAFVLFSSAASTFGSPGQGNYAAANAFLDALAVHRRTQGLPATSLAWGLWEHGMGDGLGDTDRTRIARTGAVPMTGTEALALFDGALGRDEPSLLPIRLDLAGLRAQGADLPPMLRGLVRTRGRRTVEGGDARPLTERLALLPEEERDRALLDLVRGHIATVLGHAGAESIEAERQFKELGFDSLMGVELRNKLAAETGLRLPATLVFDHPTPSAISDHLRERLFTRDTEPIDEALAVLQTLEADDRPAVAARLRTLLAEWTAGESDDVDALADASDDDLFNLVENLGG</sequence>
<dbReference type="InterPro" id="IPR055123">
    <property type="entry name" value="SpnB-like_Rossmann"/>
</dbReference>
<keyword evidence="2" id="KW-0597">Phosphoprotein</keyword>
<feature type="domain" description="PKS/mFAS DH" evidence="7">
    <location>
        <begin position="1"/>
        <end position="199"/>
    </location>
</feature>
<evidence type="ECO:0008006" key="10">
    <source>
        <dbReference type="Google" id="ProtNLM"/>
    </source>
</evidence>
<dbReference type="SUPFAM" id="SSF47336">
    <property type="entry name" value="ACP-like"/>
    <property type="match status" value="1"/>
</dbReference>
<gene>
    <name evidence="8" type="ORF">GCM10017559_40550</name>
</gene>
<dbReference type="Proteomes" id="UP001499930">
    <property type="component" value="Unassembled WGS sequence"/>
</dbReference>
<dbReference type="PROSITE" id="PS50075">
    <property type="entry name" value="CARRIER"/>
    <property type="match status" value="1"/>
</dbReference>
<comment type="caution">
    <text evidence="4">Lacks conserved residue(s) required for the propagation of feature annotation.</text>
</comment>